<evidence type="ECO:0000256" key="1">
    <source>
        <dbReference type="SAM" id="MobiDB-lite"/>
    </source>
</evidence>
<organism evidence="2 3">
    <name type="scientific">Stentor coeruleus</name>
    <dbReference type="NCBI Taxonomy" id="5963"/>
    <lineage>
        <taxon>Eukaryota</taxon>
        <taxon>Sar</taxon>
        <taxon>Alveolata</taxon>
        <taxon>Ciliophora</taxon>
        <taxon>Postciliodesmatophora</taxon>
        <taxon>Heterotrichea</taxon>
        <taxon>Heterotrichida</taxon>
        <taxon>Stentoridae</taxon>
        <taxon>Stentor</taxon>
    </lineage>
</organism>
<comment type="caution">
    <text evidence="2">The sequence shown here is derived from an EMBL/GenBank/DDBJ whole genome shotgun (WGS) entry which is preliminary data.</text>
</comment>
<accession>A0A1R2CKY5</accession>
<feature type="compositionally biased region" description="Basic and acidic residues" evidence="1">
    <location>
        <begin position="1"/>
        <end position="12"/>
    </location>
</feature>
<keyword evidence="3" id="KW-1185">Reference proteome</keyword>
<reference evidence="2 3" key="1">
    <citation type="submission" date="2016-11" db="EMBL/GenBank/DDBJ databases">
        <title>The macronuclear genome of Stentor coeruleus: a giant cell with tiny introns.</title>
        <authorList>
            <person name="Slabodnick M."/>
            <person name="Ruby J.G."/>
            <person name="Reiff S.B."/>
            <person name="Swart E.C."/>
            <person name="Gosai S."/>
            <person name="Prabakaran S."/>
            <person name="Witkowska E."/>
            <person name="Larue G.E."/>
            <person name="Fisher S."/>
            <person name="Freeman R.M."/>
            <person name="Gunawardena J."/>
            <person name="Chu W."/>
            <person name="Stover N.A."/>
            <person name="Gregory B.D."/>
            <person name="Nowacki M."/>
            <person name="Derisi J."/>
            <person name="Roy S.W."/>
            <person name="Marshall W.F."/>
            <person name="Sood P."/>
        </authorList>
    </citation>
    <scope>NUCLEOTIDE SEQUENCE [LARGE SCALE GENOMIC DNA]</scope>
    <source>
        <strain evidence="2">WM001</strain>
    </source>
</reference>
<dbReference type="Proteomes" id="UP000187209">
    <property type="component" value="Unassembled WGS sequence"/>
</dbReference>
<evidence type="ECO:0008006" key="4">
    <source>
        <dbReference type="Google" id="ProtNLM"/>
    </source>
</evidence>
<evidence type="ECO:0000313" key="2">
    <source>
        <dbReference type="EMBL" id="OMJ89626.1"/>
    </source>
</evidence>
<gene>
    <name evidence="2" type="ORF">SteCoe_8163</name>
</gene>
<protein>
    <recommendedName>
        <fullName evidence="4">Enkurin domain-containing protein</fullName>
    </recommendedName>
</protein>
<proteinExistence type="predicted"/>
<evidence type="ECO:0000313" key="3">
    <source>
        <dbReference type="Proteomes" id="UP000187209"/>
    </source>
</evidence>
<sequence>MSIGKNHYDKNTQSRYMNAKKVRPPQSFSPQCRIPCSIELNRKLSIVDNLKYLKIDTQPMNHLVERCNEMQNHVSKTKEALLKDIQETLEPFTLCKFDRIFHKSPNYLQRKEKIKENVTNHKCKSSAKIQKLKSIVDYTLKDDIGKEFLSNDDVLNGEAASFLSLNKRNFGESRQSILVFKDKKKKCIPENKYNPIPEGELTKNTSLPLIRSPRPTMVLSKSTISKITTARKHEKSSIPTPVNKYIMSEMRKLWPPATDSINEKKRQILRVKIDHLQSIAEEKPSPILIEDELIGGPVNTEEKFKLDTMVHEHIRSLRKQLTLKAI</sequence>
<dbReference type="AlphaFoldDB" id="A0A1R2CKY5"/>
<feature type="region of interest" description="Disordered" evidence="1">
    <location>
        <begin position="1"/>
        <end position="28"/>
    </location>
</feature>
<name>A0A1R2CKY5_9CILI</name>
<dbReference type="EMBL" id="MPUH01000121">
    <property type="protein sequence ID" value="OMJ89626.1"/>
    <property type="molecule type" value="Genomic_DNA"/>
</dbReference>